<evidence type="ECO:0000259" key="1">
    <source>
        <dbReference type="PROSITE" id="PS50164"/>
    </source>
</evidence>
<evidence type="ECO:0000313" key="3">
    <source>
        <dbReference type="Proteomes" id="UP001165363"/>
    </source>
</evidence>
<proteinExistence type="predicted"/>
<dbReference type="Proteomes" id="UP001165363">
    <property type="component" value="Unassembled WGS sequence"/>
</dbReference>
<feature type="domain" description="GIY-YIG" evidence="1">
    <location>
        <begin position="24"/>
        <end position="123"/>
    </location>
</feature>
<dbReference type="EMBL" id="JAMGBD010000001">
    <property type="protein sequence ID" value="MCL6683453.1"/>
    <property type="molecule type" value="Genomic_DNA"/>
</dbReference>
<evidence type="ECO:0000313" key="2">
    <source>
        <dbReference type="EMBL" id="MCL6683453.1"/>
    </source>
</evidence>
<name>A0ABT0RLD8_9SPHN</name>
<organism evidence="2 3">
    <name type="scientific">Sphingomonas alba</name>
    <dbReference type="NCBI Taxonomy" id="2908208"/>
    <lineage>
        <taxon>Bacteria</taxon>
        <taxon>Pseudomonadati</taxon>
        <taxon>Pseudomonadota</taxon>
        <taxon>Alphaproteobacteria</taxon>
        <taxon>Sphingomonadales</taxon>
        <taxon>Sphingomonadaceae</taxon>
        <taxon>Sphingomonas</taxon>
    </lineage>
</organism>
<reference evidence="2" key="1">
    <citation type="submission" date="2022-05" db="EMBL/GenBank/DDBJ databases">
        <authorList>
            <person name="Jo J.-H."/>
            <person name="Im W.-T."/>
        </authorList>
    </citation>
    <scope>NUCLEOTIDE SEQUENCE</scope>
    <source>
        <strain evidence="2">SE158</strain>
    </source>
</reference>
<sequence>MGGKEVNAAIERQIALAQAANQEGTWITYLMRDPRRPDLRGNPAGWPVYVGQTDEFGQRVRNHLRKSEKLARKGKGIKYRLKELLHAGVVPNFEVLDRQPTRLQSLLSETNYARLCRTRGYDIANQTTLQNKAGPPITKEDLPKKWLRQFTLEQAEQDGIEVEVVCCACGERAAVSVSAFLALPSSPKLLRDLQDDPQLVKGACVACGGENQRRITFRIP</sequence>
<keyword evidence="3" id="KW-1185">Reference proteome</keyword>
<comment type="caution">
    <text evidence="2">The sequence shown here is derived from an EMBL/GenBank/DDBJ whole genome shotgun (WGS) entry which is preliminary data.</text>
</comment>
<protein>
    <submittedName>
        <fullName evidence="2">GIY-YIG nuclease family protein</fullName>
    </submittedName>
</protein>
<dbReference type="CDD" id="cd00719">
    <property type="entry name" value="GIY-YIG_SF"/>
    <property type="match status" value="1"/>
</dbReference>
<dbReference type="InterPro" id="IPR000305">
    <property type="entry name" value="GIY-YIG_endonuc"/>
</dbReference>
<gene>
    <name evidence="2" type="ORF">LZ536_05990</name>
</gene>
<dbReference type="RefSeq" id="WP_249847377.1">
    <property type="nucleotide sequence ID" value="NZ_JAMGBD010000001.1"/>
</dbReference>
<accession>A0ABT0RLD8</accession>
<dbReference type="PROSITE" id="PS50164">
    <property type="entry name" value="GIY_YIG"/>
    <property type="match status" value="1"/>
</dbReference>